<dbReference type="EMBL" id="CCYD01001336">
    <property type="protein sequence ID" value="CEG44877.1"/>
    <property type="molecule type" value="Genomic_DNA"/>
</dbReference>
<organism evidence="1 2">
    <name type="scientific">Plasmopara halstedii</name>
    <name type="common">Downy mildew of sunflower</name>
    <dbReference type="NCBI Taxonomy" id="4781"/>
    <lineage>
        <taxon>Eukaryota</taxon>
        <taxon>Sar</taxon>
        <taxon>Stramenopiles</taxon>
        <taxon>Oomycota</taxon>
        <taxon>Peronosporomycetes</taxon>
        <taxon>Peronosporales</taxon>
        <taxon>Peronosporaceae</taxon>
        <taxon>Plasmopara</taxon>
    </lineage>
</organism>
<proteinExistence type="predicted"/>
<protein>
    <submittedName>
        <fullName evidence="1">Uncharacterized protein</fullName>
    </submittedName>
</protein>
<dbReference type="Proteomes" id="UP000054928">
    <property type="component" value="Unassembled WGS sequence"/>
</dbReference>
<evidence type="ECO:0000313" key="2">
    <source>
        <dbReference type="Proteomes" id="UP000054928"/>
    </source>
</evidence>
<evidence type="ECO:0000313" key="1">
    <source>
        <dbReference type="EMBL" id="CEG44877.1"/>
    </source>
</evidence>
<name>A0A0P1AUX4_PLAHL</name>
<keyword evidence="2" id="KW-1185">Reference proteome</keyword>
<dbReference type="GeneID" id="36396262"/>
<reference evidence="2" key="1">
    <citation type="submission" date="2014-09" db="EMBL/GenBank/DDBJ databases">
        <authorList>
            <person name="Sharma Rahul"/>
            <person name="Thines Marco"/>
        </authorList>
    </citation>
    <scope>NUCLEOTIDE SEQUENCE [LARGE SCALE GENOMIC DNA]</scope>
</reference>
<dbReference type="AlphaFoldDB" id="A0A0P1AUX4"/>
<accession>A0A0P1AUX4</accession>
<dbReference type="RefSeq" id="XP_024581246.1">
    <property type="nucleotide sequence ID" value="XM_024731028.1"/>
</dbReference>
<sequence>MGSSIEISTSTRRRLKSLLDTSGYVCAKNTFMDNAFRPRRDYYSGLMLG</sequence>